<feature type="compositionally biased region" description="Polar residues" evidence="1">
    <location>
        <begin position="369"/>
        <end position="381"/>
    </location>
</feature>
<protein>
    <submittedName>
        <fullName evidence="2">Uncharacterized protein</fullName>
    </submittedName>
</protein>
<dbReference type="Proteomes" id="UP000053989">
    <property type="component" value="Unassembled WGS sequence"/>
</dbReference>
<feature type="compositionally biased region" description="Basic and acidic residues" evidence="1">
    <location>
        <begin position="1"/>
        <end position="12"/>
    </location>
</feature>
<feature type="compositionally biased region" description="Polar residues" evidence="1">
    <location>
        <begin position="266"/>
        <end position="279"/>
    </location>
</feature>
<organism evidence="2 3">
    <name type="scientific">Scleroderma citrinum Foug A</name>
    <dbReference type="NCBI Taxonomy" id="1036808"/>
    <lineage>
        <taxon>Eukaryota</taxon>
        <taxon>Fungi</taxon>
        <taxon>Dikarya</taxon>
        <taxon>Basidiomycota</taxon>
        <taxon>Agaricomycotina</taxon>
        <taxon>Agaricomycetes</taxon>
        <taxon>Agaricomycetidae</taxon>
        <taxon>Boletales</taxon>
        <taxon>Sclerodermatineae</taxon>
        <taxon>Sclerodermataceae</taxon>
        <taxon>Scleroderma</taxon>
    </lineage>
</organism>
<gene>
    <name evidence="2" type="ORF">SCLCIDRAFT_20196</name>
</gene>
<dbReference type="OrthoDB" id="3260940at2759"/>
<accession>A0A0C3A5D8</accession>
<dbReference type="InParanoid" id="A0A0C3A5D8"/>
<feature type="compositionally biased region" description="Low complexity" evidence="1">
    <location>
        <begin position="496"/>
        <end position="512"/>
    </location>
</feature>
<keyword evidence="3" id="KW-1185">Reference proteome</keyword>
<feature type="compositionally biased region" description="Basic residues" evidence="1">
    <location>
        <begin position="750"/>
        <end position="759"/>
    </location>
</feature>
<dbReference type="EMBL" id="KN822008">
    <property type="protein sequence ID" value="KIM68903.1"/>
    <property type="molecule type" value="Genomic_DNA"/>
</dbReference>
<feature type="compositionally biased region" description="Polar residues" evidence="1">
    <location>
        <begin position="72"/>
        <end position="109"/>
    </location>
</feature>
<evidence type="ECO:0000313" key="2">
    <source>
        <dbReference type="EMBL" id="KIM68903.1"/>
    </source>
</evidence>
<feature type="region of interest" description="Disordered" evidence="1">
    <location>
        <begin position="184"/>
        <end position="310"/>
    </location>
</feature>
<evidence type="ECO:0000256" key="1">
    <source>
        <dbReference type="SAM" id="MobiDB-lite"/>
    </source>
</evidence>
<feature type="compositionally biased region" description="Basic and acidic residues" evidence="1">
    <location>
        <begin position="525"/>
        <end position="540"/>
    </location>
</feature>
<proteinExistence type="predicted"/>
<feature type="compositionally biased region" description="Basic and acidic residues" evidence="1">
    <location>
        <begin position="124"/>
        <end position="154"/>
    </location>
</feature>
<feature type="compositionally biased region" description="Basic and acidic residues" evidence="1">
    <location>
        <begin position="341"/>
        <end position="363"/>
    </location>
</feature>
<feature type="compositionally biased region" description="Low complexity" evidence="1">
    <location>
        <begin position="631"/>
        <end position="642"/>
    </location>
</feature>
<feature type="compositionally biased region" description="Polar residues" evidence="1">
    <location>
        <begin position="155"/>
        <end position="168"/>
    </location>
</feature>
<feature type="region of interest" description="Disordered" evidence="1">
    <location>
        <begin position="1"/>
        <end position="172"/>
    </location>
</feature>
<feature type="region of interest" description="Disordered" evidence="1">
    <location>
        <begin position="631"/>
        <end position="761"/>
    </location>
</feature>
<feature type="compositionally biased region" description="Basic and acidic residues" evidence="1">
    <location>
        <begin position="725"/>
        <end position="734"/>
    </location>
</feature>
<dbReference type="AlphaFoldDB" id="A0A0C3A5D8"/>
<reference evidence="3" key="2">
    <citation type="submission" date="2015-01" db="EMBL/GenBank/DDBJ databases">
        <title>Evolutionary Origins and Diversification of the Mycorrhizal Mutualists.</title>
        <authorList>
            <consortium name="DOE Joint Genome Institute"/>
            <consortium name="Mycorrhizal Genomics Consortium"/>
            <person name="Kohler A."/>
            <person name="Kuo A."/>
            <person name="Nagy L.G."/>
            <person name="Floudas D."/>
            <person name="Copeland A."/>
            <person name="Barry K.W."/>
            <person name="Cichocki N."/>
            <person name="Veneault-Fourrey C."/>
            <person name="LaButti K."/>
            <person name="Lindquist E.A."/>
            <person name="Lipzen A."/>
            <person name="Lundell T."/>
            <person name="Morin E."/>
            <person name="Murat C."/>
            <person name="Riley R."/>
            <person name="Ohm R."/>
            <person name="Sun H."/>
            <person name="Tunlid A."/>
            <person name="Henrissat B."/>
            <person name="Grigoriev I.V."/>
            <person name="Hibbett D.S."/>
            <person name="Martin F."/>
        </authorList>
    </citation>
    <scope>NUCLEOTIDE SEQUENCE [LARGE SCALE GENOMIC DNA]</scope>
    <source>
        <strain evidence="3">Foug A</strain>
    </source>
</reference>
<feature type="compositionally biased region" description="Low complexity" evidence="1">
    <location>
        <begin position="236"/>
        <end position="259"/>
    </location>
</feature>
<sequence>MPAHPFKSDPPEISKPGNKFYAFFRPRSRSRSRSKSVVTPSTSQPMLTKFEAISVTQTHSLSSRRPRLSTEHIPSTDNPPSSYVSSPTRSIVRSQSRPISCTTTATHSTIAPLPSDALRRRVNGRHDYAPRPESADDSHESHQYHGQRSDDHAHNSQQHPPRSETPSSTKRKLGLHNFFGIALTKRSSSPHRASSMASEHKASTSTLTSESSRNIASRRRSFRLGSRPNTPRNVDSSSDWKSSTSSIPIPSNPLPLSASPRRRSFGLSSPHHTPKSSTGHLPLPVAHGSQSHGRRHSVGSHQSPHDSAVALPEDQACTSNLTCAMGVLRTLQANSSKLKRSPLDFRPNKGKERQQFGDWEQKTHPTPIYSATASVSQSGPSVANRRHLSSPTPSDYVDPSGGVRPHVQHLPTLESMSSDETEEPPPFFAPRPMHVIPKIIHTPPTPQRPGNLESPARPNTTPPRVDSTKVKISHGKTKGAHREQLLVSASHRHTDSITSTPSKSPSEPGPESATGRSRFTPRLFRGKDLPKTEPGSDKPYTRGVPPNSNIPPRHISNHRIKLGSFDFERPVSALNRSSSTINRSRHRLPLQHTMSSDSTLAGKSRLAAHQPLHTDTPVHSHITPNYTGETSVVSFSSSIPSKSTEKGGGSNRGQSSSWGRTSGKRMQRTSHGAFAFEHPVSLPNSPIPSSSNLPNSSMVGPSQRDRIVHGPPTPANSPWFPTFDLRPKRSRGDPSEDADTGVVRQDRKQDRKAKGKGKGRSLDLGLGLAWAPSRVREEAVIPGLFVAKENIKANGRSYGFDVTKAFEDILSASDFEAFKKYVHRYDAHIISLDGPSGLLSRVDKLLVNSGIDEHERNSLLTDFTCFVENHSV</sequence>
<feature type="compositionally biased region" description="Low complexity" evidence="1">
    <location>
        <begin position="681"/>
        <end position="697"/>
    </location>
</feature>
<dbReference type="STRING" id="1036808.A0A0C3A5D8"/>
<dbReference type="HOGENOM" id="CLU_332627_0_0_1"/>
<feature type="region of interest" description="Disordered" evidence="1">
    <location>
        <begin position="339"/>
        <end position="556"/>
    </location>
</feature>
<feature type="compositionally biased region" description="Polar residues" evidence="1">
    <location>
        <begin position="203"/>
        <end position="215"/>
    </location>
</feature>
<feature type="compositionally biased region" description="Low complexity" evidence="1">
    <location>
        <begin position="186"/>
        <end position="197"/>
    </location>
</feature>
<evidence type="ECO:0000313" key="3">
    <source>
        <dbReference type="Proteomes" id="UP000053989"/>
    </source>
</evidence>
<name>A0A0C3A5D8_9AGAM</name>
<reference evidence="2 3" key="1">
    <citation type="submission" date="2014-04" db="EMBL/GenBank/DDBJ databases">
        <authorList>
            <consortium name="DOE Joint Genome Institute"/>
            <person name="Kuo A."/>
            <person name="Kohler A."/>
            <person name="Nagy L.G."/>
            <person name="Floudas D."/>
            <person name="Copeland A."/>
            <person name="Barry K.W."/>
            <person name="Cichocki N."/>
            <person name="Veneault-Fourrey C."/>
            <person name="LaButti K."/>
            <person name="Lindquist E.A."/>
            <person name="Lipzen A."/>
            <person name="Lundell T."/>
            <person name="Morin E."/>
            <person name="Murat C."/>
            <person name="Sun H."/>
            <person name="Tunlid A."/>
            <person name="Henrissat B."/>
            <person name="Grigoriev I.V."/>
            <person name="Hibbett D.S."/>
            <person name="Martin F."/>
            <person name="Nordberg H.P."/>
            <person name="Cantor M.N."/>
            <person name="Hua S.X."/>
        </authorList>
    </citation>
    <scope>NUCLEOTIDE SEQUENCE [LARGE SCALE GENOMIC DNA]</scope>
    <source>
        <strain evidence="2 3">Foug A</strain>
    </source>
</reference>